<organism evidence="2 3">
    <name type="scientific">Durusdinium trenchii</name>
    <dbReference type="NCBI Taxonomy" id="1381693"/>
    <lineage>
        <taxon>Eukaryota</taxon>
        <taxon>Sar</taxon>
        <taxon>Alveolata</taxon>
        <taxon>Dinophyceae</taxon>
        <taxon>Suessiales</taxon>
        <taxon>Symbiodiniaceae</taxon>
        <taxon>Durusdinium</taxon>
    </lineage>
</organism>
<evidence type="ECO:0000313" key="3">
    <source>
        <dbReference type="Proteomes" id="UP001642484"/>
    </source>
</evidence>
<keyword evidence="3" id="KW-1185">Reference proteome</keyword>
<feature type="domain" description="Serine aminopeptidase S33" evidence="1">
    <location>
        <begin position="11"/>
        <end position="65"/>
    </location>
</feature>
<sequence>MNSHVNGGNWAGEFFPRVANEGFALFTVDIMGHGYSEGTRALIDDWHDVFADLEALTEAIFNMWDEPPGEEEFNAGVPPEVLQRLRQLPLFLHGLSMGGMICLHLGLRLQRHPRIQRIFRGVVFGSPALEVPMPPEAVSCLLRNFVVPCFSRYSMPAFLSSSSKVQYSHSYLLSDPKQKMFAEMEMRDDPERFPGVGLGWPRNMRWGTAGAFSKIFSTMDKDMTEVTFPFVVIHDPEDNVCLIEGSEKLMERSPSADKKLCRMETGGFHVITFVDQERYVGHQASWMKQHLL</sequence>
<dbReference type="InterPro" id="IPR022742">
    <property type="entry name" value="Hydrolase_4"/>
</dbReference>
<proteinExistence type="predicted"/>
<dbReference type="Pfam" id="PF12146">
    <property type="entry name" value="Hydrolase_4"/>
    <property type="match status" value="2"/>
</dbReference>
<feature type="domain" description="Serine aminopeptidase S33" evidence="1">
    <location>
        <begin position="83"/>
        <end position="272"/>
    </location>
</feature>
<dbReference type="Gene3D" id="3.40.50.1820">
    <property type="entry name" value="alpha/beta hydrolase"/>
    <property type="match status" value="1"/>
</dbReference>
<dbReference type="EMBL" id="CAXAMN010000725">
    <property type="protein sequence ID" value="CAK8990316.1"/>
    <property type="molecule type" value="Genomic_DNA"/>
</dbReference>
<dbReference type="PANTHER" id="PTHR11614">
    <property type="entry name" value="PHOSPHOLIPASE-RELATED"/>
    <property type="match status" value="1"/>
</dbReference>
<accession>A0ABP0HJB3</accession>
<evidence type="ECO:0000313" key="2">
    <source>
        <dbReference type="EMBL" id="CAK8990316.1"/>
    </source>
</evidence>
<dbReference type="SUPFAM" id="SSF53474">
    <property type="entry name" value="alpha/beta-Hydrolases"/>
    <property type="match status" value="1"/>
</dbReference>
<gene>
    <name evidence="2" type="ORF">CCMP2556_LOCUS2012</name>
</gene>
<dbReference type="InterPro" id="IPR029058">
    <property type="entry name" value="AB_hydrolase_fold"/>
</dbReference>
<protein>
    <recommendedName>
        <fullName evidence="1">Serine aminopeptidase S33 domain-containing protein</fullName>
    </recommendedName>
</protein>
<name>A0ABP0HJB3_9DINO</name>
<dbReference type="InterPro" id="IPR051044">
    <property type="entry name" value="MAG_DAG_Lipase"/>
</dbReference>
<reference evidence="2 3" key="1">
    <citation type="submission" date="2024-02" db="EMBL/GenBank/DDBJ databases">
        <authorList>
            <person name="Chen Y."/>
            <person name="Shah S."/>
            <person name="Dougan E. K."/>
            <person name="Thang M."/>
            <person name="Chan C."/>
        </authorList>
    </citation>
    <scope>NUCLEOTIDE SEQUENCE [LARGE SCALE GENOMIC DNA]</scope>
</reference>
<comment type="caution">
    <text evidence="2">The sequence shown here is derived from an EMBL/GenBank/DDBJ whole genome shotgun (WGS) entry which is preliminary data.</text>
</comment>
<evidence type="ECO:0000259" key="1">
    <source>
        <dbReference type="Pfam" id="PF12146"/>
    </source>
</evidence>
<dbReference type="Proteomes" id="UP001642484">
    <property type="component" value="Unassembled WGS sequence"/>
</dbReference>